<dbReference type="AlphaFoldDB" id="A0A2Z2KL44"/>
<dbReference type="KEGG" id="pdh:B9T62_27045"/>
<dbReference type="EMBL" id="CP021780">
    <property type="protein sequence ID" value="ASA24120.1"/>
    <property type="molecule type" value="Genomic_DNA"/>
</dbReference>
<feature type="transmembrane region" description="Helical" evidence="2">
    <location>
        <begin position="163"/>
        <end position="185"/>
    </location>
</feature>
<gene>
    <name evidence="3" type="ORF">B9T62_27045</name>
</gene>
<keyword evidence="2" id="KW-1133">Transmembrane helix</keyword>
<keyword evidence="2" id="KW-0472">Membrane</keyword>
<name>A0A2Z2KL44_9BACL</name>
<keyword evidence="4" id="KW-1185">Reference proteome</keyword>
<organism evidence="3 4">
    <name type="scientific">Paenibacillus donghaensis</name>
    <dbReference type="NCBI Taxonomy" id="414771"/>
    <lineage>
        <taxon>Bacteria</taxon>
        <taxon>Bacillati</taxon>
        <taxon>Bacillota</taxon>
        <taxon>Bacilli</taxon>
        <taxon>Bacillales</taxon>
        <taxon>Paenibacillaceae</taxon>
        <taxon>Paenibacillus</taxon>
    </lineage>
</organism>
<protein>
    <submittedName>
        <fullName evidence="3">Uncharacterized protein</fullName>
    </submittedName>
</protein>
<feature type="region of interest" description="Disordered" evidence="1">
    <location>
        <begin position="1"/>
        <end position="23"/>
    </location>
</feature>
<keyword evidence="2" id="KW-0812">Transmembrane</keyword>
<sequence length="262" mass="29655">MKKSSELIQNKLQQPAMPPTSPDVLEETIRQSKQLLRQNQLAKRTTFIEFFKAQLRFISPKIWGVQLLIVVGMILFVQHTEVSSVRDKLQLLAHASMAAPLLVLAGIQLLTRSFTHNMMEIELSTRHSLEKLMMVRLSILSMADLLGLLASASFFSMQLERDIGLVLLYLFVPFNLTCLGCLWILNRIHTKDSGYYCLAYGGLLVILQFVLSIETVNLYDAPAVGGWLIVLVVSSLAVIYEVRKLREACRTIDQIQPAYLFN</sequence>
<evidence type="ECO:0000256" key="1">
    <source>
        <dbReference type="SAM" id="MobiDB-lite"/>
    </source>
</evidence>
<evidence type="ECO:0000256" key="2">
    <source>
        <dbReference type="SAM" id="Phobius"/>
    </source>
</evidence>
<dbReference type="Proteomes" id="UP000249890">
    <property type="component" value="Chromosome"/>
</dbReference>
<dbReference type="OrthoDB" id="9793294at2"/>
<evidence type="ECO:0000313" key="4">
    <source>
        <dbReference type="Proteomes" id="UP000249890"/>
    </source>
</evidence>
<feature type="compositionally biased region" description="Polar residues" evidence="1">
    <location>
        <begin position="1"/>
        <end position="13"/>
    </location>
</feature>
<feature type="transmembrane region" description="Helical" evidence="2">
    <location>
        <begin position="132"/>
        <end position="157"/>
    </location>
</feature>
<feature type="transmembrane region" description="Helical" evidence="2">
    <location>
        <begin position="224"/>
        <end position="242"/>
    </location>
</feature>
<accession>A0A2Z2KL44</accession>
<reference evidence="3 4" key="1">
    <citation type="submission" date="2017-06" db="EMBL/GenBank/DDBJ databases">
        <title>Complete genome sequence of Paenibacillus donghaensis KCTC 13049T isolated from East Sea sediment, South Korea.</title>
        <authorList>
            <person name="Jung B.K."/>
            <person name="Hong S.-J."/>
            <person name="Shin J.-H."/>
        </authorList>
    </citation>
    <scope>NUCLEOTIDE SEQUENCE [LARGE SCALE GENOMIC DNA]</scope>
    <source>
        <strain evidence="3 4">KCTC 13049</strain>
    </source>
</reference>
<feature type="transmembrane region" description="Helical" evidence="2">
    <location>
        <begin position="91"/>
        <end position="111"/>
    </location>
</feature>
<feature type="transmembrane region" description="Helical" evidence="2">
    <location>
        <begin position="62"/>
        <end position="79"/>
    </location>
</feature>
<feature type="transmembrane region" description="Helical" evidence="2">
    <location>
        <begin position="197"/>
        <end position="218"/>
    </location>
</feature>
<evidence type="ECO:0000313" key="3">
    <source>
        <dbReference type="EMBL" id="ASA24120.1"/>
    </source>
</evidence>
<dbReference type="RefSeq" id="WP_087918103.1">
    <property type="nucleotide sequence ID" value="NZ_CP021780.1"/>
</dbReference>
<proteinExistence type="predicted"/>